<feature type="chain" id="PRO_5045997205" description="Galactose oxidase" evidence="3">
    <location>
        <begin position="26"/>
        <end position="499"/>
    </location>
</feature>
<dbReference type="PANTHER" id="PTHR46093:SF18">
    <property type="entry name" value="FIBRONECTIN TYPE-III DOMAIN-CONTAINING PROTEIN"/>
    <property type="match status" value="1"/>
</dbReference>
<gene>
    <name evidence="4" type="ORF">POL67_20395</name>
</gene>
<dbReference type="InterPro" id="IPR001673">
    <property type="entry name" value="S_mold_repeat"/>
</dbReference>
<keyword evidence="1" id="KW-0880">Kelch repeat</keyword>
<dbReference type="Proteomes" id="UP001221411">
    <property type="component" value="Unassembled WGS sequence"/>
</dbReference>
<evidence type="ECO:0000256" key="1">
    <source>
        <dbReference type="ARBA" id="ARBA00022441"/>
    </source>
</evidence>
<evidence type="ECO:0000256" key="3">
    <source>
        <dbReference type="SAM" id="SignalP"/>
    </source>
</evidence>
<organism evidence="4 5">
    <name type="scientific">Polyangium mundeleinium</name>
    <dbReference type="NCBI Taxonomy" id="2995306"/>
    <lineage>
        <taxon>Bacteria</taxon>
        <taxon>Pseudomonadati</taxon>
        <taxon>Myxococcota</taxon>
        <taxon>Polyangia</taxon>
        <taxon>Polyangiales</taxon>
        <taxon>Polyangiaceae</taxon>
        <taxon>Polyangium</taxon>
    </lineage>
</organism>
<keyword evidence="5" id="KW-1185">Reference proteome</keyword>
<accession>A0ABT5EPD1</accession>
<dbReference type="Gene3D" id="2.120.10.80">
    <property type="entry name" value="Kelch-type beta propeller"/>
    <property type="match status" value="2"/>
</dbReference>
<proteinExistence type="predicted"/>
<dbReference type="SUPFAM" id="SSF117281">
    <property type="entry name" value="Kelch motif"/>
    <property type="match status" value="1"/>
</dbReference>
<dbReference type="InterPro" id="IPR015915">
    <property type="entry name" value="Kelch-typ_b-propeller"/>
</dbReference>
<feature type="signal peptide" evidence="3">
    <location>
        <begin position="1"/>
        <end position="25"/>
    </location>
</feature>
<dbReference type="RefSeq" id="WP_271919491.1">
    <property type="nucleotide sequence ID" value="NZ_JAQNDO010000001.1"/>
</dbReference>
<keyword evidence="3" id="KW-0732">Signal</keyword>
<dbReference type="InterPro" id="IPR006652">
    <property type="entry name" value="Kelch_1"/>
</dbReference>
<dbReference type="PANTHER" id="PTHR46093">
    <property type="entry name" value="ACYL-COA-BINDING DOMAIN-CONTAINING PROTEIN 5"/>
    <property type="match status" value="1"/>
</dbReference>
<keyword evidence="2" id="KW-0677">Repeat</keyword>
<name>A0ABT5EPD1_9BACT</name>
<dbReference type="Pfam" id="PF24681">
    <property type="entry name" value="Kelch_KLHDC2_KLHL20_DRC7"/>
    <property type="match status" value="1"/>
</dbReference>
<comment type="caution">
    <text evidence="4">The sequence shown here is derived from an EMBL/GenBank/DDBJ whole genome shotgun (WGS) entry which is preliminary data.</text>
</comment>
<evidence type="ECO:0000313" key="5">
    <source>
        <dbReference type="Proteomes" id="UP001221411"/>
    </source>
</evidence>
<evidence type="ECO:0008006" key="6">
    <source>
        <dbReference type="Google" id="ProtNLM"/>
    </source>
</evidence>
<dbReference type="EMBL" id="JAQNDO010000001">
    <property type="protein sequence ID" value="MDC0743700.1"/>
    <property type="molecule type" value="Genomic_DNA"/>
</dbReference>
<protein>
    <recommendedName>
        <fullName evidence="6">Galactose oxidase</fullName>
    </recommendedName>
</protein>
<evidence type="ECO:0000256" key="2">
    <source>
        <dbReference type="ARBA" id="ARBA00022737"/>
    </source>
</evidence>
<sequence>MSQRRASLALASTLLAALAVSSVTSCVLIAEIDYDLIPEDTDAPDAGTGGSAPDSGSDAGCTADTACDDQNPCTADACTDGACVSTPLAIGTTCGTPAPCVEDLTCDAAGACVPKPVTTDDGDPCTTDACDPQTGAISHTAVGGACLTWVPLSQQNAPSPRFNHTAIWTGKHMIIWGGERGGLDPLLGDGALYDPMSKTWTPMSSVNAPSPRFGHTAIWTGTVMMVWGGYSTNGTVGAGAFYHPDTDTWTAIPTMNEPTPRIRHSAVATGSYMIVWGGTSGSNQPLLSGGRYHIATKTWSPTTTMGAPSPRTQHSATWAGDRMVVWGGMDFFDWLGDGAMYSPSDNAWTAKTSMTNAASFRESHTAVWTGSEIYIWGGWNGGPYLDTGAIFAPLTGAQGTWTPMTTTGAPSPRRSHVAVWTGSSMIVWGGCGDLVCTGSLGDGGRYTPGMNGGTWEPIPEVPALSSRRDATAVWTGSRILVWGGRDTKGALGTGAEAQP</sequence>
<dbReference type="PROSITE" id="PS51257">
    <property type="entry name" value="PROKAR_LIPOPROTEIN"/>
    <property type="match status" value="1"/>
</dbReference>
<dbReference type="Pfam" id="PF00526">
    <property type="entry name" value="Dicty_CTDC"/>
    <property type="match status" value="2"/>
</dbReference>
<dbReference type="SMART" id="SM00612">
    <property type="entry name" value="Kelch"/>
    <property type="match status" value="3"/>
</dbReference>
<reference evidence="4 5" key="1">
    <citation type="submission" date="2022-11" db="EMBL/GenBank/DDBJ databases">
        <title>Minimal conservation of predation-associated metabolite biosynthetic gene clusters underscores biosynthetic potential of Myxococcota including descriptions for ten novel species: Archangium lansinium sp. nov., Myxococcus landrumus sp. nov., Nannocystis bai.</title>
        <authorList>
            <person name="Ahearne A."/>
            <person name="Stevens C."/>
            <person name="Dowd S."/>
        </authorList>
    </citation>
    <scope>NUCLEOTIDE SEQUENCE [LARGE SCALE GENOMIC DNA]</scope>
    <source>
        <strain evidence="4 5">RJM3</strain>
    </source>
</reference>
<evidence type="ECO:0000313" key="4">
    <source>
        <dbReference type="EMBL" id="MDC0743700.1"/>
    </source>
</evidence>